<organism evidence="2 3">
    <name type="scientific">Mycena citricolor</name>
    <dbReference type="NCBI Taxonomy" id="2018698"/>
    <lineage>
        <taxon>Eukaryota</taxon>
        <taxon>Fungi</taxon>
        <taxon>Dikarya</taxon>
        <taxon>Basidiomycota</taxon>
        <taxon>Agaricomycotina</taxon>
        <taxon>Agaricomycetes</taxon>
        <taxon>Agaricomycetidae</taxon>
        <taxon>Agaricales</taxon>
        <taxon>Marasmiineae</taxon>
        <taxon>Mycenaceae</taxon>
        <taxon>Mycena</taxon>
    </lineage>
</organism>
<proteinExistence type="predicted"/>
<feature type="region of interest" description="Disordered" evidence="1">
    <location>
        <begin position="56"/>
        <end position="131"/>
    </location>
</feature>
<accession>A0AAD2HC21</accession>
<gene>
    <name evidence="2" type="ORF">MYCIT1_LOCUS17615</name>
</gene>
<sequence length="160" mass="16642">DSQSLSPAPPCPSTACPLHAQNGSCAFRHPQCHPPEHPLSPPVPLCPRRLLHRHLARRERERARERTARGPSSSAAGAEPVSGPAAARDQSAAGGAARAAGHGVPLPRRRLGRGDRPSHAGVRCAGDGEGAGDAADVWDVWGVCADQRCRCGEGPAGAEW</sequence>
<comment type="caution">
    <text evidence="2">The sequence shown here is derived from an EMBL/GenBank/DDBJ whole genome shotgun (WGS) entry which is preliminary data.</text>
</comment>
<dbReference type="EMBL" id="CAVNYO010000181">
    <property type="protein sequence ID" value="CAK5272073.1"/>
    <property type="molecule type" value="Genomic_DNA"/>
</dbReference>
<name>A0AAD2HC21_9AGAR</name>
<dbReference type="AlphaFoldDB" id="A0AAD2HC21"/>
<feature type="region of interest" description="Disordered" evidence="1">
    <location>
        <begin position="1"/>
        <end position="25"/>
    </location>
</feature>
<feature type="compositionally biased region" description="Basic and acidic residues" evidence="1">
    <location>
        <begin position="58"/>
        <end position="68"/>
    </location>
</feature>
<evidence type="ECO:0000313" key="2">
    <source>
        <dbReference type="EMBL" id="CAK5272073.1"/>
    </source>
</evidence>
<feature type="compositionally biased region" description="Low complexity" evidence="1">
    <location>
        <begin position="83"/>
        <end position="106"/>
    </location>
</feature>
<feature type="non-terminal residue" evidence="2">
    <location>
        <position position="1"/>
    </location>
</feature>
<protein>
    <submittedName>
        <fullName evidence="2">Uncharacterized protein</fullName>
    </submittedName>
</protein>
<evidence type="ECO:0000313" key="3">
    <source>
        <dbReference type="Proteomes" id="UP001295794"/>
    </source>
</evidence>
<dbReference type="Proteomes" id="UP001295794">
    <property type="component" value="Unassembled WGS sequence"/>
</dbReference>
<keyword evidence="3" id="KW-1185">Reference proteome</keyword>
<reference evidence="2" key="1">
    <citation type="submission" date="2023-11" db="EMBL/GenBank/DDBJ databases">
        <authorList>
            <person name="De Vega J J."/>
            <person name="De Vega J J."/>
        </authorList>
    </citation>
    <scope>NUCLEOTIDE SEQUENCE</scope>
</reference>
<evidence type="ECO:0000256" key="1">
    <source>
        <dbReference type="SAM" id="MobiDB-lite"/>
    </source>
</evidence>